<dbReference type="PROSITE" id="PS00483">
    <property type="entry name" value="DIHYDROOROTASE_2"/>
    <property type="match status" value="1"/>
</dbReference>
<dbReference type="GO" id="GO:0006221">
    <property type="term" value="P:pyrimidine nucleotide biosynthetic process"/>
    <property type="evidence" value="ECO:0007669"/>
    <property type="project" value="UniProtKB-KW"/>
</dbReference>
<dbReference type="EMBL" id="FMHG01000001">
    <property type="protein sequence ID" value="SCJ78625.1"/>
    <property type="molecule type" value="Genomic_DNA"/>
</dbReference>
<dbReference type="InterPro" id="IPR002195">
    <property type="entry name" value="Dihydroorotase_CS"/>
</dbReference>
<organism evidence="8">
    <name type="scientific">uncultured Anaerotruncus sp</name>
    <dbReference type="NCBI Taxonomy" id="905011"/>
    <lineage>
        <taxon>Bacteria</taxon>
        <taxon>Bacillati</taxon>
        <taxon>Bacillota</taxon>
        <taxon>Clostridia</taxon>
        <taxon>Eubacteriales</taxon>
        <taxon>Oscillospiraceae</taxon>
        <taxon>Anaerotruncus</taxon>
        <taxon>environmental samples</taxon>
    </lineage>
</organism>
<evidence type="ECO:0000256" key="6">
    <source>
        <dbReference type="ARBA" id="ARBA00022975"/>
    </source>
</evidence>
<evidence type="ECO:0000259" key="7">
    <source>
        <dbReference type="Pfam" id="PF01979"/>
    </source>
</evidence>
<sequence>MTGAAFDREGETMADLLIKNAQLVDCDGRERGHLLIRDGKIAAVGGEIAADCAVLDAQGMTVMPAFIDMHAHFRDPGYTYKEDIATGSAAAAAGGYCAVNLMANTDPVCSHMDVVEEVLQKAEDCGLVQVHQCVSVTENFDGETTSHLQELDGRVKLLSEDGKGVMKNAVMERAMRFAASRHMAVLSHAEDMDISPYDYRLAENIATAQHIVLAQHTGCHLHLCHVSTKEAIRYIIAAKKAGVDITCEVAPHHIWFADGGYRVNPPIRQQEDVDALIGAIEDGWVDMIATDHAPHTDDDKQKGAPGMVGLETAFAVCHTRLCVQNKLPLERLSALLSRGPAELLGYDKGRLRPGFDGDVVLVDTDKNWVVDPAALHSKSHNTPFAGVELTGQVLATVRGGRMTYRR</sequence>
<evidence type="ECO:0000256" key="2">
    <source>
        <dbReference type="ARBA" id="ARBA00002368"/>
    </source>
</evidence>
<accession>A0A1C6JAD5</accession>
<protein>
    <submittedName>
        <fullName evidence="8">Dihydroorotase</fullName>
        <ecNumber evidence="8">3.5.2.3</ecNumber>
    </submittedName>
</protein>
<gene>
    <name evidence="8" type="primary">pyrC</name>
    <name evidence="8" type="ORF">SAMEA3545359_02009</name>
</gene>
<dbReference type="Gene3D" id="3.20.20.140">
    <property type="entry name" value="Metal-dependent hydrolases"/>
    <property type="match status" value="1"/>
</dbReference>
<dbReference type="InterPro" id="IPR004722">
    <property type="entry name" value="DHOase"/>
</dbReference>
<name>A0A1C6JAD5_9FIRM</name>
<dbReference type="PANTHER" id="PTHR43668:SF2">
    <property type="entry name" value="ALLANTOINASE"/>
    <property type="match status" value="1"/>
</dbReference>
<keyword evidence="6" id="KW-0665">Pyrimidine biosynthesis</keyword>
<dbReference type="InterPro" id="IPR032466">
    <property type="entry name" value="Metal_Hydrolase"/>
</dbReference>
<dbReference type="InterPro" id="IPR050138">
    <property type="entry name" value="DHOase/Allantoinase_Hydrolase"/>
</dbReference>
<evidence type="ECO:0000256" key="3">
    <source>
        <dbReference type="ARBA" id="ARBA00010286"/>
    </source>
</evidence>
<evidence type="ECO:0000313" key="8">
    <source>
        <dbReference type="EMBL" id="SCJ78625.1"/>
    </source>
</evidence>
<keyword evidence="5 8" id="KW-0378">Hydrolase</keyword>
<feature type="domain" description="Amidohydrolase-related" evidence="7">
    <location>
        <begin position="61"/>
        <end position="402"/>
    </location>
</feature>
<evidence type="ECO:0000256" key="4">
    <source>
        <dbReference type="ARBA" id="ARBA00022723"/>
    </source>
</evidence>
<comment type="function">
    <text evidence="2">Catalyzes the reversible cyclization of carbamoyl aspartate to dihydroorotate.</text>
</comment>
<comment type="similarity">
    <text evidence="3">Belongs to the metallo-dependent hydrolases superfamily. DHOase family. Class I DHOase subfamily.</text>
</comment>
<dbReference type="InterPro" id="IPR011059">
    <property type="entry name" value="Metal-dep_hydrolase_composite"/>
</dbReference>
<comment type="cofactor">
    <cofactor evidence="1">
        <name>Zn(2+)</name>
        <dbReference type="ChEBI" id="CHEBI:29105"/>
    </cofactor>
</comment>
<proteinExistence type="inferred from homology"/>
<dbReference type="GO" id="GO:0006145">
    <property type="term" value="P:purine nucleobase catabolic process"/>
    <property type="evidence" value="ECO:0007669"/>
    <property type="project" value="TreeGrafter"/>
</dbReference>
<dbReference type="PROSITE" id="PS00482">
    <property type="entry name" value="DIHYDROOROTASE_1"/>
    <property type="match status" value="1"/>
</dbReference>
<dbReference type="GO" id="GO:0046872">
    <property type="term" value="F:metal ion binding"/>
    <property type="evidence" value="ECO:0007669"/>
    <property type="project" value="UniProtKB-KW"/>
</dbReference>
<dbReference type="EC" id="3.5.2.3" evidence="8"/>
<dbReference type="SUPFAM" id="SSF51556">
    <property type="entry name" value="Metallo-dependent hydrolases"/>
    <property type="match status" value="1"/>
</dbReference>
<dbReference type="InterPro" id="IPR006680">
    <property type="entry name" value="Amidohydro-rel"/>
</dbReference>
<dbReference type="AlphaFoldDB" id="A0A1C6JAD5"/>
<dbReference type="GO" id="GO:0004151">
    <property type="term" value="F:dihydroorotase activity"/>
    <property type="evidence" value="ECO:0007669"/>
    <property type="project" value="UniProtKB-EC"/>
</dbReference>
<dbReference type="PANTHER" id="PTHR43668">
    <property type="entry name" value="ALLANTOINASE"/>
    <property type="match status" value="1"/>
</dbReference>
<keyword evidence="4" id="KW-0479">Metal-binding</keyword>
<dbReference type="Pfam" id="PF01979">
    <property type="entry name" value="Amidohydro_1"/>
    <property type="match status" value="1"/>
</dbReference>
<evidence type="ECO:0000256" key="5">
    <source>
        <dbReference type="ARBA" id="ARBA00022801"/>
    </source>
</evidence>
<dbReference type="GO" id="GO:0005737">
    <property type="term" value="C:cytoplasm"/>
    <property type="evidence" value="ECO:0007669"/>
    <property type="project" value="TreeGrafter"/>
</dbReference>
<reference evidence="8" key="1">
    <citation type="submission" date="2015-09" db="EMBL/GenBank/DDBJ databases">
        <authorList>
            <consortium name="Pathogen Informatics"/>
        </authorList>
    </citation>
    <scope>NUCLEOTIDE SEQUENCE</scope>
    <source>
        <strain evidence="8">2789STDY5834896</strain>
    </source>
</reference>
<evidence type="ECO:0000256" key="1">
    <source>
        <dbReference type="ARBA" id="ARBA00001947"/>
    </source>
</evidence>
<dbReference type="CDD" id="cd01317">
    <property type="entry name" value="DHOase_IIa"/>
    <property type="match status" value="1"/>
</dbReference>
<dbReference type="GO" id="GO:0004038">
    <property type="term" value="F:allantoinase activity"/>
    <property type="evidence" value="ECO:0007669"/>
    <property type="project" value="TreeGrafter"/>
</dbReference>
<dbReference type="NCBIfam" id="TIGR00857">
    <property type="entry name" value="pyrC_multi"/>
    <property type="match status" value="1"/>
</dbReference>
<dbReference type="SUPFAM" id="SSF51338">
    <property type="entry name" value="Composite domain of metallo-dependent hydrolases"/>
    <property type="match status" value="1"/>
</dbReference>